<feature type="region of interest" description="Disordered" evidence="2">
    <location>
        <begin position="249"/>
        <end position="268"/>
    </location>
</feature>
<reference evidence="3" key="1">
    <citation type="submission" date="2021-01" db="EMBL/GenBank/DDBJ databases">
        <authorList>
            <person name="Corre E."/>
            <person name="Pelletier E."/>
            <person name="Niang G."/>
            <person name="Scheremetjew M."/>
            <person name="Finn R."/>
            <person name="Kale V."/>
            <person name="Holt S."/>
            <person name="Cochrane G."/>
            <person name="Meng A."/>
            <person name="Brown T."/>
            <person name="Cohen L."/>
        </authorList>
    </citation>
    <scope>NUCLEOTIDE SEQUENCE</scope>
    <source>
        <strain evidence="3">CCMP127</strain>
    </source>
</reference>
<sequence>MPLFTKKEKILALDLVTRNVKQAALVTQTIEAADEAWHPFVQITNVHGRVVGRSKVLPDHNCRHTLEEQEDHVVYPTIRLSCDQLGALPSSQSSSVLSVKRNNNDSPSSLETQPLLITVYAFNKVGKHLLFGKVLTTMRDLLDHAHQLKRCSPNNLRDARPSLVLANYHRDKLSSSESSSSGFLYVKRAKVTNGIPDKLSQVQFSGKKKDFGRIPYLSRVRTPKGLPALEKAESTGRLVASLLGSSNDETDILSDSSSSATNGYDDDGEEEFVELPSRRIVGHRHARRNLRSQEAEVKLLLEETKAKFQAGLHVNVQILQQLVIQLRHEMQAQQQRMTKRRTQRLSLLTPSV</sequence>
<evidence type="ECO:0000256" key="1">
    <source>
        <dbReference type="SAM" id="Coils"/>
    </source>
</evidence>
<dbReference type="EMBL" id="HBIM01024881">
    <property type="protein sequence ID" value="CAE0421844.1"/>
    <property type="molecule type" value="Transcribed_RNA"/>
</dbReference>
<dbReference type="AlphaFoldDB" id="A0A7S3LGL8"/>
<accession>A0A7S3LGL8</accession>
<evidence type="ECO:0000256" key="2">
    <source>
        <dbReference type="SAM" id="MobiDB-lite"/>
    </source>
</evidence>
<evidence type="ECO:0000313" key="3">
    <source>
        <dbReference type="EMBL" id="CAE0421844.1"/>
    </source>
</evidence>
<feature type="compositionally biased region" description="Polar residues" evidence="2">
    <location>
        <begin position="100"/>
        <end position="109"/>
    </location>
</feature>
<feature type="coiled-coil region" evidence="1">
    <location>
        <begin position="283"/>
        <end position="336"/>
    </location>
</feature>
<keyword evidence="1" id="KW-0175">Coiled coil</keyword>
<gene>
    <name evidence="3" type="ORF">ACOF00016_LOCUS18463</name>
</gene>
<feature type="compositionally biased region" description="Low complexity" evidence="2">
    <location>
        <begin position="90"/>
        <end position="99"/>
    </location>
</feature>
<feature type="compositionally biased region" description="Polar residues" evidence="2">
    <location>
        <begin position="249"/>
        <end position="262"/>
    </location>
</feature>
<organism evidence="3">
    <name type="scientific">Amphora coffeiformis</name>
    <dbReference type="NCBI Taxonomy" id="265554"/>
    <lineage>
        <taxon>Eukaryota</taxon>
        <taxon>Sar</taxon>
        <taxon>Stramenopiles</taxon>
        <taxon>Ochrophyta</taxon>
        <taxon>Bacillariophyta</taxon>
        <taxon>Bacillariophyceae</taxon>
        <taxon>Bacillariophycidae</taxon>
        <taxon>Thalassiophysales</taxon>
        <taxon>Catenulaceae</taxon>
        <taxon>Amphora</taxon>
    </lineage>
</organism>
<proteinExistence type="predicted"/>
<name>A0A7S3LGL8_9STRA</name>
<feature type="region of interest" description="Disordered" evidence="2">
    <location>
        <begin position="88"/>
        <end position="109"/>
    </location>
</feature>
<protein>
    <submittedName>
        <fullName evidence="3">Uncharacterized protein</fullName>
    </submittedName>
</protein>